<dbReference type="InterPro" id="IPR050794">
    <property type="entry name" value="CPA2_transporter"/>
</dbReference>
<dbReference type="Proteomes" id="UP000655225">
    <property type="component" value="Unassembled WGS sequence"/>
</dbReference>
<dbReference type="GO" id="GO:0016020">
    <property type="term" value="C:membrane"/>
    <property type="evidence" value="ECO:0007669"/>
    <property type="project" value="UniProtKB-SubCell"/>
</dbReference>
<evidence type="ECO:0000259" key="12">
    <source>
        <dbReference type="Pfam" id="PF23256"/>
    </source>
</evidence>
<proteinExistence type="inferred from homology"/>
<feature type="transmembrane region" description="Helical" evidence="10">
    <location>
        <begin position="392"/>
        <end position="410"/>
    </location>
</feature>
<evidence type="ECO:0000313" key="14">
    <source>
        <dbReference type="EMBL" id="KAF8378037.1"/>
    </source>
</evidence>
<feature type="domain" description="Cation/H(+) antiporter central" evidence="12">
    <location>
        <begin position="498"/>
        <end position="629"/>
    </location>
</feature>
<evidence type="ECO:0000256" key="2">
    <source>
        <dbReference type="ARBA" id="ARBA00022448"/>
    </source>
</evidence>
<evidence type="ECO:0000256" key="1">
    <source>
        <dbReference type="ARBA" id="ARBA00004141"/>
    </source>
</evidence>
<keyword evidence="3" id="KW-0633">Potassium transport</keyword>
<accession>A0A835CZA3</accession>
<evidence type="ECO:0008006" key="16">
    <source>
        <dbReference type="Google" id="ProtNLM"/>
    </source>
</evidence>
<evidence type="ECO:0000256" key="6">
    <source>
        <dbReference type="ARBA" id="ARBA00022989"/>
    </source>
</evidence>
<feature type="transmembrane region" description="Helical" evidence="10">
    <location>
        <begin position="422"/>
        <end position="442"/>
    </location>
</feature>
<keyword evidence="4 10" id="KW-0812">Transmembrane</keyword>
<evidence type="ECO:0000259" key="11">
    <source>
        <dbReference type="Pfam" id="PF00999"/>
    </source>
</evidence>
<dbReference type="PANTHER" id="PTHR32468:SF114">
    <property type="entry name" value="CATION_H+ EXCHANGER DOMAIN-CONTAINING PROTEIN"/>
    <property type="match status" value="1"/>
</dbReference>
<evidence type="ECO:0000259" key="13">
    <source>
        <dbReference type="Pfam" id="PF23259"/>
    </source>
</evidence>
<dbReference type="Pfam" id="PF23256">
    <property type="entry name" value="CHX17_2nd"/>
    <property type="match status" value="1"/>
</dbReference>
<evidence type="ECO:0000256" key="4">
    <source>
        <dbReference type="ARBA" id="ARBA00022692"/>
    </source>
</evidence>
<dbReference type="EMBL" id="JABCRI010000023">
    <property type="protein sequence ID" value="KAF8378037.1"/>
    <property type="molecule type" value="Genomic_DNA"/>
</dbReference>
<comment type="similarity">
    <text evidence="9">Belongs to the monovalent cation:proton antiporter 2 (CPA2) transporter (TC 2.A.37) family. CHX (TC 2.A.37.4) subfamily.</text>
</comment>
<dbReference type="GO" id="GO:1902600">
    <property type="term" value="P:proton transmembrane transport"/>
    <property type="evidence" value="ECO:0007669"/>
    <property type="project" value="InterPro"/>
</dbReference>
<evidence type="ECO:0000256" key="8">
    <source>
        <dbReference type="ARBA" id="ARBA00023136"/>
    </source>
</evidence>
<dbReference type="Gene3D" id="1.20.1530.20">
    <property type="match status" value="1"/>
</dbReference>
<dbReference type="Pfam" id="PF00999">
    <property type="entry name" value="Na_H_Exchanger"/>
    <property type="match status" value="1"/>
</dbReference>
<keyword evidence="7" id="KW-0406">Ion transport</keyword>
<feature type="transmembrane region" description="Helical" evidence="10">
    <location>
        <begin position="241"/>
        <end position="262"/>
    </location>
</feature>
<dbReference type="OrthoDB" id="1868135at2759"/>
<name>A0A835CZA3_TETSI</name>
<evidence type="ECO:0000256" key="10">
    <source>
        <dbReference type="SAM" id="Phobius"/>
    </source>
</evidence>
<evidence type="ECO:0000256" key="9">
    <source>
        <dbReference type="ARBA" id="ARBA00038341"/>
    </source>
</evidence>
<dbReference type="Pfam" id="PF23259">
    <property type="entry name" value="CHX17_C"/>
    <property type="match status" value="1"/>
</dbReference>
<dbReference type="GO" id="GO:0015297">
    <property type="term" value="F:antiporter activity"/>
    <property type="evidence" value="ECO:0007669"/>
    <property type="project" value="InterPro"/>
</dbReference>
<feature type="transmembrane region" description="Helical" evidence="10">
    <location>
        <begin position="52"/>
        <end position="71"/>
    </location>
</feature>
<keyword evidence="2" id="KW-0813">Transport</keyword>
<feature type="transmembrane region" description="Helical" evidence="10">
    <location>
        <begin position="83"/>
        <end position="105"/>
    </location>
</feature>
<dbReference type="InterPro" id="IPR057290">
    <property type="entry name" value="CHX17_C"/>
</dbReference>
<dbReference type="InterPro" id="IPR006153">
    <property type="entry name" value="Cation/H_exchanger_TM"/>
</dbReference>
<evidence type="ECO:0000256" key="3">
    <source>
        <dbReference type="ARBA" id="ARBA00022538"/>
    </source>
</evidence>
<evidence type="ECO:0000313" key="15">
    <source>
        <dbReference type="Proteomes" id="UP000655225"/>
    </source>
</evidence>
<keyword evidence="6 10" id="KW-1133">Transmembrane helix</keyword>
<dbReference type="InterPro" id="IPR057291">
    <property type="entry name" value="CHX17_2nd"/>
</dbReference>
<organism evidence="14 15">
    <name type="scientific">Tetracentron sinense</name>
    <name type="common">Spur-leaf</name>
    <dbReference type="NCBI Taxonomy" id="13715"/>
    <lineage>
        <taxon>Eukaryota</taxon>
        <taxon>Viridiplantae</taxon>
        <taxon>Streptophyta</taxon>
        <taxon>Embryophyta</taxon>
        <taxon>Tracheophyta</taxon>
        <taxon>Spermatophyta</taxon>
        <taxon>Magnoliopsida</taxon>
        <taxon>Trochodendrales</taxon>
        <taxon>Trochodendraceae</taxon>
        <taxon>Tetracentron</taxon>
    </lineage>
</organism>
<feature type="transmembrane region" description="Helical" evidence="10">
    <location>
        <begin position="144"/>
        <end position="167"/>
    </location>
</feature>
<dbReference type="GO" id="GO:0006813">
    <property type="term" value="P:potassium ion transport"/>
    <property type="evidence" value="ECO:0007669"/>
    <property type="project" value="UniProtKB-KW"/>
</dbReference>
<dbReference type="AlphaFoldDB" id="A0A835CZA3"/>
<feature type="transmembrane region" description="Helical" evidence="10">
    <location>
        <begin position="360"/>
        <end position="380"/>
    </location>
</feature>
<keyword evidence="8 10" id="KW-0472">Membrane</keyword>
<feature type="transmembrane region" description="Helical" evidence="10">
    <location>
        <begin position="212"/>
        <end position="235"/>
    </location>
</feature>
<evidence type="ECO:0000256" key="7">
    <source>
        <dbReference type="ARBA" id="ARBA00023065"/>
    </source>
</evidence>
<gene>
    <name evidence="14" type="ORF">HHK36_029370</name>
</gene>
<keyword evidence="15" id="KW-1185">Reference proteome</keyword>
<feature type="transmembrane region" description="Helical" evidence="10">
    <location>
        <begin position="111"/>
        <end position="132"/>
    </location>
</feature>
<comment type="subcellular location">
    <subcellularLocation>
        <location evidence="1">Membrane</location>
        <topology evidence="1">Multi-pass membrane protein</topology>
    </subcellularLocation>
</comment>
<dbReference type="InterPro" id="IPR038770">
    <property type="entry name" value="Na+/solute_symporter_sf"/>
</dbReference>
<reference evidence="14 15" key="1">
    <citation type="submission" date="2020-04" db="EMBL/GenBank/DDBJ databases">
        <title>Plant Genome Project.</title>
        <authorList>
            <person name="Zhang R.-G."/>
        </authorList>
    </citation>
    <scope>NUCLEOTIDE SEQUENCE [LARGE SCALE GENOMIC DNA]</scope>
    <source>
        <strain evidence="14">YNK0</strain>
        <tissue evidence="14">Leaf</tissue>
    </source>
</reference>
<keyword evidence="5" id="KW-0630">Potassium</keyword>
<evidence type="ECO:0000256" key="5">
    <source>
        <dbReference type="ARBA" id="ARBA00022958"/>
    </source>
</evidence>
<sequence>MGSLAMEPDDIKDYTGDLSAFRNLTTICMSAAMVQSNGIYFGSNPLHYSAPLLFLQLALSSTVVGLTGLLLKPLGQPVMVSHILGGIILGPSLLGRSHAFTSLIFPLRSLILLDNIAVFGIMFHFFQVGVQMDPWIILKTGKKAFAIGISVVLIPMIVSTSCASLLVHFSTIDQRMLNSLPIVAAAESVLAFPTVARYLQELKILNSEFGRVALSSSMISGIVSFSIMTLTVLWKQDQGKIFKLLITIVTGTVLVIFIVFVVRPVVMWMVGWSREGEPLKAECIYAVFLSVLVTGFLSHVTGLHILFGPLVLGMALPAGPPLGSAIVEKLDIMISWMFMPIYFVKNGLVMNVFTVPLKHVAIVQLIILAGCTGKFFGALLPSLYCKMPLRDALSIGLVMNAQGVLELGLFKMLKGKRFIDGGALIVMSASMLVVTGAMTPLIRHLYNPSRRYAVYKRRTILHSRPNIELRVLACIHDQENVPTVINLLEASNPTKRSPIVIYAVHLLELVGRATPLLIPHRLSKRPSSSAHPSEHIVNAFRHYEQGNLGAVSVNPFTSVAPYATMHDDVCTLALGKRTDFIIIPFHKHYATGGTMESSKSGFRAANNNILENAPCSVGILVDRGLLAGSCSVLATWSSYRVAVLFVGGPDDREALALGARMAGHPNINFTMVRLLENGNISSDDQTSEVKLDNEVVSEFKNSIAGNDRAMYIEEVVMEGSGTVAVLRSMENNYELIIVGRRYNKGSPLTSGLTDWNEYTELGVIGDILASQDFKGKTTILVVQQHAIIVAADLQENSENQGMNFRELSLQASEEVFEEEGDDVPIRRRSTFARL</sequence>
<dbReference type="GO" id="GO:0006885">
    <property type="term" value="P:regulation of pH"/>
    <property type="evidence" value="ECO:0007669"/>
    <property type="project" value="TreeGrafter"/>
</dbReference>
<feature type="transmembrane region" description="Helical" evidence="10">
    <location>
        <begin position="332"/>
        <end position="353"/>
    </location>
</feature>
<dbReference type="GO" id="GO:0012505">
    <property type="term" value="C:endomembrane system"/>
    <property type="evidence" value="ECO:0007669"/>
    <property type="project" value="TreeGrafter"/>
</dbReference>
<dbReference type="PANTHER" id="PTHR32468">
    <property type="entry name" value="CATION/H + ANTIPORTER"/>
    <property type="match status" value="1"/>
</dbReference>
<dbReference type="OMA" id="STCAKYW"/>
<comment type="caution">
    <text evidence="14">The sequence shown here is derived from an EMBL/GenBank/DDBJ whole genome shotgun (WGS) entry which is preliminary data.</text>
</comment>
<feature type="transmembrane region" description="Helical" evidence="10">
    <location>
        <begin position="283"/>
        <end position="312"/>
    </location>
</feature>
<feature type="domain" description="Cation/H(+) antiporter C-terminal" evidence="13">
    <location>
        <begin position="639"/>
        <end position="785"/>
    </location>
</feature>
<feature type="domain" description="Cation/H+ exchanger transmembrane" evidence="11">
    <location>
        <begin position="62"/>
        <end position="437"/>
    </location>
</feature>
<feature type="transmembrane region" description="Helical" evidence="10">
    <location>
        <begin position="179"/>
        <end position="200"/>
    </location>
</feature>
<protein>
    <recommendedName>
        <fullName evidence="16">Cation/H+ exchanger domain-containing protein</fullName>
    </recommendedName>
</protein>